<keyword evidence="4" id="KW-0235">DNA replication</keyword>
<keyword evidence="3" id="KW-0548">Nucleotidyltransferase</keyword>
<comment type="caution">
    <text evidence="9">The sequence shown here is derived from an EMBL/GenBank/DDBJ whole genome shotgun (WGS) entry which is preliminary data.</text>
</comment>
<dbReference type="PANTHER" id="PTHR34388">
    <property type="entry name" value="DNA POLYMERASE III SUBUNIT DELTA"/>
    <property type="match status" value="1"/>
</dbReference>
<accession>A0A645HYF1</accession>
<organism evidence="9">
    <name type="scientific">bioreactor metagenome</name>
    <dbReference type="NCBI Taxonomy" id="1076179"/>
    <lineage>
        <taxon>unclassified sequences</taxon>
        <taxon>metagenomes</taxon>
        <taxon>ecological metagenomes</taxon>
    </lineage>
</organism>
<dbReference type="GO" id="GO:0006261">
    <property type="term" value="P:DNA-templated DNA replication"/>
    <property type="evidence" value="ECO:0007669"/>
    <property type="project" value="TreeGrafter"/>
</dbReference>
<evidence type="ECO:0000256" key="1">
    <source>
        <dbReference type="ARBA" id="ARBA00012417"/>
    </source>
</evidence>
<protein>
    <recommendedName>
        <fullName evidence="1">DNA-directed DNA polymerase</fullName>
        <ecNumber evidence="1">2.7.7.7</ecNumber>
    </recommendedName>
</protein>
<dbReference type="SUPFAM" id="SSF48019">
    <property type="entry name" value="post-AAA+ oligomerization domain-like"/>
    <property type="match status" value="1"/>
</dbReference>
<dbReference type="GO" id="GO:0003677">
    <property type="term" value="F:DNA binding"/>
    <property type="evidence" value="ECO:0007669"/>
    <property type="project" value="InterPro"/>
</dbReference>
<evidence type="ECO:0000256" key="3">
    <source>
        <dbReference type="ARBA" id="ARBA00022695"/>
    </source>
</evidence>
<keyword evidence="5" id="KW-0239">DNA-directed DNA polymerase</keyword>
<dbReference type="EMBL" id="VSSQ01102908">
    <property type="protein sequence ID" value="MPN44071.1"/>
    <property type="molecule type" value="Genomic_DNA"/>
</dbReference>
<feature type="domain" description="DNA polymerase III delta subunit-like C-terminal" evidence="8">
    <location>
        <begin position="55"/>
        <end position="173"/>
    </location>
</feature>
<dbReference type="InterPro" id="IPR008921">
    <property type="entry name" value="DNA_pol3_clamp-load_cplx_C"/>
</dbReference>
<comment type="catalytic activity">
    <reaction evidence="7">
        <text>DNA(n) + a 2'-deoxyribonucleoside 5'-triphosphate = DNA(n+1) + diphosphate</text>
        <dbReference type="Rhea" id="RHEA:22508"/>
        <dbReference type="Rhea" id="RHEA-COMP:17339"/>
        <dbReference type="Rhea" id="RHEA-COMP:17340"/>
        <dbReference type="ChEBI" id="CHEBI:33019"/>
        <dbReference type="ChEBI" id="CHEBI:61560"/>
        <dbReference type="ChEBI" id="CHEBI:173112"/>
        <dbReference type="EC" id="2.7.7.7"/>
    </reaction>
</comment>
<dbReference type="EC" id="2.7.7.7" evidence="1"/>
<gene>
    <name evidence="9" type="primary">yqeN_28</name>
    <name evidence="9" type="ORF">SDC9_191632</name>
</gene>
<dbReference type="Pfam" id="PF21694">
    <property type="entry name" value="DNA_pol3_delta_C"/>
    <property type="match status" value="1"/>
</dbReference>
<reference evidence="9" key="1">
    <citation type="submission" date="2019-08" db="EMBL/GenBank/DDBJ databases">
        <authorList>
            <person name="Kucharzyk K."/>
            <person name="Murdoch R.W."/>
            <person name="Higgins S."/>
            <person name="Loffler F."/>
        </authorList>
    </citation>
    <scope>NUCLEOTIDE SEQUENCE</scope>
</reference>
<name>A0A645HYF1_9ZZZZ</name>
<evidence type="ECO:0000259" key="8">
    <source>
        <dbReference type="Pfam" id="PF21694"/>
    </source>
</evidence>
<evidence type="ECO:0000256" key="7">
    <source>
        <dbReference type="ARBA" id="ARBA00049244"/>
    </source>
</evidence>
<dbReference type="InterPro" id="IPR048466">
    <property type="entry name" value="DNA_pol3_delta-like_C"/>
</dbReference>
<sequence>MDLEYFAANTGYLDKNSDMNLYHVQNEINKTLAYIGQDKAVTQDHLEKLFPKSLENDIFKLIDACWEKNISKSLKIYNDMLLCGESSFSILAMISKGIKNLIRIKELRSRGLDGKSISEKAKIHEYTVKLYMKHTDKMNYPSLENALERCLICEKDIKTGRSGERLSFELLFASLFDE</sequence>
<dbReference type="PANTHER" id="PTHR34388:SF1">
    <property type="entry name" value="DNA POLYMERASE III SUBUNIT DELTA"/>
    <property type="match status" value="1"/>
</dbReference>
<dbReference type="GO" id="GO:0009360">
    <property type="term" value="C:DNA polymerase III complex"/>
    <property type="evidence" value="ECO:0007669"/>
    <property type="project" value="TreeGrafter"/>
</dbReference>
<keyword evidence="2" id="KW-0808">Transferase</keyword>
<evidence type="ECO:0000256" key="6">
    <source>
        <dbReference type="ARBA" id="ARBA00034754"/>
    </source>
</evidence>
<proteinExistence type="inferred from homology"/>
<dbReference type="GO" id="GO:0003887">
    <property type="term" value="F:DNA-directed DNA polymerase activity"/>
    <property type="evidence" value="ECO:0007669"/>
    <property type="project" value="UniProtKB-KW"/>
</dbReference>
<evidence type="ECO:0000256" key="5">
    <source>
        <dbReference type="ARBA" id="ARBA00022932"/>
    </source>
</evidence>
<dbReference type="AlphaFoldDB" id="A0A645HYF1"/>
<comment type="similarity">
    <text evidence="6">Belongs to the DNA polymerase HolA subunit family.</text>
</comment>
<evidence type="ECO:0000313" key="9">
    <source>
        <dbReference type="EMBL" id="MPN44071.1"/>
    </source>
</evidence>
<evidence type="ECO:0000256" key="2">
    <source>
        <dbReference type="ARBA" id="ARBA00022679"/>
    </source>
</evidence>
<dbReference type="Gene3D" id="1.20.272.10">
    <property type="match status" value="1"/>
</dbReference>
<evidence type="ECO:0000256" key="4">
    <source>
        <dbReference type="ARBA" id="ARBA00022705"/>
    </source>
</evidence>
<dbReference type="InterPro" id="IPR005790">
    <property type="entry name" value="DNA_polIII_delta"/>
</dbReference>
<dbReference type="NCBIfam" id="TIGR01128">
    <property type="entry name" value="holA"/>
    <property type="match status" value="1"/>
</dbReference>